<dbReference type="InterPro" id="IPR008962">
    <property type="entry name" value="PapD-like_sf"/>
</dbReference>
<accession>A0A9W7F8E5</accession>
<dbReference type="SUPFAM" id="SSF52540">
    <property type="entry name" value="P-loop containing nucleoside triphosphate hydrolases"/>
    <property type="match status" value="1"/>
</dbReference>
<evidence type="ECO:0000256" key="4">
    <source>
        <dbReference type="ARBA" id="ARBA00023069"/>
    </source>
</evidence>
<name>A0A9W7F8E5_9STRA</name>
<organism evidence="8 9">
    <name type="scientific">Triparma laevis f. longispina</name>
    <dbReference type="NCBI Taxonomy" id="1714387"/>
    <lineage>
        <taxon>Eukaryota</taxon>
        <taxon>Sar</taxon>
        <taxon>Stramenopiles</taxon>
        <taxon>Ochrophyta</taxon>
        <taxon>Bolidophyceae</taxon>
        <taxon>Parmales</taxon>
        <taxon>Triparmaceae</taxon>
        <taxon>Triparma</taxon>
    </lineage>
</organism>
<dbReference type="GO" id="GO:1904158">
    <property type="term" value="P:axonemal central apparatus assembly"/>
    <property type="evidence" value="ECO:0007669"/>
    <property type="project" value="TreeGrafter"/>
</dbReference>
<dbReference type="OrthoDB" id="442692at2759"/>
<feature type="compositionally biased region" description="Acidic residues" evidence="6">
    <location>
        <begin position="2266"/>
        <end position="2275"/>
    </location>
</feature>
<dbReference type="EMBL" id="BRXW01000108">
    <property type="protein sequence ID" value="GMI07089.1"/>
    <property type="molecule type" value="Genomic_DNA"/>
</dbReference>
<evidence type="ECO:0000256" key="3">
    <source>
        <dbReference type="ARBA" id="ARBA00022490"/>
    </source>
</evidence>
<feature type="region of interest" description="Disordered" evidence="6">
    <location>
        <begin position="362"/>
        <end position="385"/>
    </location>
</feature>
<feature type="region of interest" description="Disordered" evidence="6">
    <location>
        <begin position="2464"/>
        <end position="2488"/>
    </location>
</feature>
<evidence type="ECO:0000313" key="8">
    <source>
        <dbReference type="EMBL" id="GMI07089.1"/>
    </source>
</evidence>
<keyword evidence="4" id="KW-0969">Cilium</keyword>
<feature type="region of interest" description="Disordered" evidence="6">
    <location>
        <begin position="2328"/>
        <end position="2362"/>
    </location>
</feature>
<feature type="region of interest" description="Disordered" evidence="6">
    <location>
        <begin position="1877"/>
        <end position="1939"/>
    </location>
</feature>
<reference evidence="9" key="1">
    <citation type="journal article" date="2023" name="Commun. Biol.">
        <title>Genome analysis of Parmales, the sister group of diatoms, reveals the evolutionary specialization of diatoms from phago-mixotrophs to photoautotrophs.</title>
        <authorList>
            <person name="Ban H."/>
            <person name="Sato S."/>
            <person name="Yoshikawa S."/>
            <person name="Yamada K."/>
            <person name="Nakamura Y."/>
            <person name="Ichinomiya M."/>
            <person name="Sato N."/>
            <person name="Blanc-Mathieu R."/>
            <person name="Endo H."/>
            <person name="Kuwata A."/>
            <person name="Ogata H."/>
        </authorList>
    </citation>
    <scope>NUCLEOTIDE SEQUENCE [LARGE SCALE GENOMIC DNA]</scope>
    <source>
        <strain evidence="9">NIES 3700</strain>
    </source>
</reference>
<dbReference type="InterPro" id="IPR027417">
    <property type="entry name" value="P-loop_NTPase"/>
</dbReference>
<dbReference type="PROSITE" id="PS50202">
    <property type="entry name" value="MSP"/>
    <property type="match status" value="1"/>
</dbReference>
<dbReference type="SUPFAM" id="SSF49354">
    <property type="entry name" value="PapD-like"/>
    <property type="match status" value="1"/>
</dbReference>
<evidence type="ECO:0000256" key="1">
    <source>
        <dbReference type="ARBA" id="ARBA00004138"/>
    </source>
</evidence>
<dbReference type="Pfam" id="PF22544">
    <property type="entry name" value="HYDIN_VesB_CFA65-like_Ig"/>
    <property type="match status" value="7"/>
</dbReference>
<feature type="compositionally biased region" description="Low complexity" evidence="6">
    <location>
        <begin position="2470"/>
        <end position="2482"/>
    </location>
</feature>
<dbReference type="Proteomes" id="UP001165122">
    <property type="component" value="Unassembled WGS sequence"/>
</dbReference>
<comment type="caution">
    <text evidence="8">The sequence shown here is derived from an EMBL/GenBank/DDBJ whole genome shotgun (WGS) entry which is preliminary data.</text>
</comment>
<feature type="region of interest" description="Disordered" evidence="6">
    <location>
        <begin position="1547"/>
        <end position="1571"/>
    </location>
</feature>
<dbReference type="PANTHER" id="PTHR23053">
    <property type="entry name" value="DLEC1 DELETED IN LUNG AND ESOPHAGEAL CANCER 1"/>
    <property type="match status" value="1"/>
</dbReference>
<feature type="compositionally biased region" description="Basic and acidic residues" evidence="6">
    <location>
        <begin position="1877"/>
        <end position="1888"/>
    </location>
</feature>
<dbReference type="InterPro" id="IPR000535">
    <property type="entry name" value="MSP_dom"/>
</dbReference>
<dbReference type="InterPro" id="IPR053879">
    <property type="entry name" value="HYDIN_VesB_CFA65-like_Ig"/>
</dbReference>
<proteinExistence type="predicted"/>
<feature type="compositionally biased region" description="Polar residues" evidence="6">
    <location>
        <begin position="2184"/>
        <end position="2196"/>
    </location>
</feature>
<dbReference type="InterPro" id="IPR033305">
    <property type="entry name" value="Hydin-like"/>
</dbReference>
<feature type="region of interest" description="Disordered" evidence="6">
    <location>
        <begin position="2165"/>
        <end position="2196"/>
    </location>
</feature>
<feature type="region of interest" description="Disordered" evidence="6">
    <location>
        <begin position="1408"/>
        <end position="1484"/>
    </location>
</feature>
<feature type="region of interest" description="Disordered" evidence="6">
    <location>
        <begin position="2038"/>
        <end position="2058"/>
    </location>
</feature>
<feature type="compositionally biased region" description="Low complexity" evidence="6">
    <location>
        <begin position="1889"/>
        <end position="1901"/>
    </location>
</feature>
<dbReference type="InterPro" id="IPR013783">
    <property type="entry name" value="Ig-like_fold"/>
</dbReference>
<comment type="subcellular location">
    <subcellularLocation>
        <location evidence="1">Cell projection</location>
        <location evidence="1">Cilium</location>
    </subcellularLocation>
    <subcellularLocation>
        <location evidence="2">Cytoplasm</location>
    </subcellularLocation>
</comment>
<dbReference type="GO" id="GO:0005930">
    <property type="term" value="C:axoneme"/>
    <property type="evidence" value="ECO:0007669"/>
    <property type="project" value="TreeGrafter"/>
</dbReference>
<feature type="region of interest" description="Disordered" evidence="6">
    <location>
        <begin position="2264"/>
        <end position="2303"/>
    </location>
</feature>
<feature type="compositionally biased region" description="Basic and acidic residues" evidence="6">
    <location>
        <begin position="2336"/>
        <end position="2356"/>
    </location>
</feature>
<evidence type="ECO:0000313" key="9">
    <source>
        <dbReference type="Proteomes" id="UP001165122"/>
    </source>
</evidence>
<protein>
    <recommendedName>
        <fullName evidence="7">MSP domain-containing protein</fullName>
    </recommendedName>
</protein>
<evidence type="ECO:0000259" key="7">
    <source>
        <dbReference type="PROSITE" id="PS50202"/>
    </source>
</evidence>
<feature type="compositionally biased region" description="Acidic residues" evidence="6">
    <location>
        <begin position="1920"/>
        <end position="1931"/>
    </location>
</feature>
<dbReference type="GO" id="GO:0003341">
    <property type="term" value="P:cilium movement"/>
    <property type="evidence" value="ECO:0007669"/>
    <property type="project" value="TreeGrafter"/>
</dbReference>
<evidence type="ECO:0000256" key="5">
    <source>
        <dbReference type="ARBA" id="ARBA00023273"/>
    </source>
</evidence>
<keyword evidence="3" id="KW-0963">Cytoplasm</keyword>
<sequence length="4947" mass="544813">MEGTTKKKKKAGATPSHMKYVTKPTRHMLAAVEAKPKPSTLLAELAGGPASLAPQIPKIIEFFNMEDNTTQTESIVDINVPLFQPFPAQVLFKEYDAFGVCTQQIFFRNNDNVCRRIKVLQPDSPYFEVSAARDPKGEELKQSTVGAGMEVVFIVKFKPQEVREYKVDLVCRTEREKFVIPVYAMGPRAVLDFPDDITFPATAVKNTMEKTLIVRNVGTCEAHFSLTTSDDSVFGASPADGLVEVGQTVMVTLTFTPKSASDFTGELMIQYNGTDQMSYVSLQGTAENVEVFLSAPSVNLEPAYISLSSQKTVKVCNKSEIPVRFDWRAFHTPEEEEEERSRLLLELEQMQQLEEDKLNEEFDMDNHEPSNPEDSDGSLSGDEGMVPPAVRAARAALRQKYRHLKHALMEDDMQFTHENYEIKPMSGEIWANSEIEVTVTFRPDISAEYKSTAYLDVIGRDERLPLWINSTGVGPKAGLTFDSLDLGDLFINSMHRYELTIENRGDIACDWELIIPDTPFADIFSFSETSGSLSVDASKTLSIALCSTSNLGEFNEVFEFKLHGSDERLKCQFKGNIIGPTFHFDVDTIDFGLISYEFLHNKNIMLYNTSEIPMNYSLCVPQDGAFVKKEFSIEPSTGTLEPGQQQNVQIDLISTTVKQYEYSLRVDVEGVGENLLSLPIIAECKVPKIVIKNKEVPYGDCFIRFPYTEELILVNDDPDLSAKYEVIAQDPSTTMIASYEAIPPVGSVPPNSETKVKIKAIGEKLGNFRLPLMLSIAGSVEPPLQSSIVANCIGPKLSLSHTAIKWGPTTCLIDNVRDLIMTNDSEIPAPFKIFLKNARSKFRVDVRDGVLSPRESVVIHVIACLDDTIVHKDQLHVIVSEGDNLMVPLSAKGMGTTLYSHEDLKVIDFGSTFTNQQCQKYITIENKGRRPQSLKWINQTIKDRILSNAGKKNKPEDGKKGKKKKSESLDPVFIVNPSEIELPPRTHIRFNLIGHSKHKGLMSERLLLETKVLKDKQARIVFDTEVKADFINPLLDLSMASLHYDYTWEKNVALKIITQPLTMTNRTPLPLDFVLKAQVPFSVDVWEHSLAPQESTIINVDFDPGYKADRQSHIADNFLTAVYRGHPQRDNIKMIGDINFPNLDFEYTVINFGCVLNDTTKTMLVKVTNVSKVDTAFSWSFVEDEDTAKSTATVRKPYIPVNQVFDILPIRSYLKPGESEDIEFVYYGHNNRRFKGLTVCEVEGGPEYEITLLGEASQVGFKLDRSLLDFGKVLHTKSEEREFHVVNTGKVAFNYTISTKLVSRPELFEISAPSGKVFPHEKQKIVVKFRPGLPEKVFEKLVLEIAHFDPVEFPVYGEGIYCQLHVTLPRDEILNPWGLPLSSGLPSWPEMLEEARCNLVDPDPKLVVPEDQTLPPPPNATSNVHSNLVPPATASTMGGSRPMTGMSNALSSPGSTSSFGESRPGTRGTIPDSSRPGSTNPFPIIDAYPTFEAGDFATKDPTPQEIEMEANRLIFMKHLSGGTAKSPPVDAAGNTTTTAPAVISEEKKDDTVANVPASRASTANSKKDKRKKDTFTIARHVSDFGHVVLGQTRKRNFKITNTSALGQLSWVFDKNLLAGTGFSLEPEKVVRLPENQSVTFNVTFAAKKNFALGEREVVVPLEVKNGPSMVIILRANVTVPELTVSQDSVDFGAVWIGQSKRVYIQLKNISPVNADWDFKKAMGNIKDELKFRIEPRGGMLAPGQCTNVSVEFLPADERPHALKLPLKVASGNKAKNILLTGLGQQVHLTLSPSLAEFGPILPKTAGGISQIITLTNESDKAVEVYSVDFDTKYLEEENILMKASGYGEDGVMQLPVRAPGVPLPPHIMDENAKIAAKEQRQLKREEAAKQAQLAAEAAAAEGGEGEEKTAVDTTSPPVFESDEEEEEDDDFGLVPATPRWDMAPTARSEKKSTDFIFVGPPLSGKSTIAGKLSKQFSYPIVTIDDTVEMVALKKLDLGRKVRASLGRQTASEEKSFSKRVAELEAAIEAEKEEKAAAAAATKGKKKGKDETDGEEDASPLELELKSLKEPTGPDAALISEILKWRIDSLDCAFGSIMDGLQSKYVSASEAATIMKEIMPDATMVEFTLNQEEYSKKMEALFLEATEDIGELEEEYAELPMDENKVDDFDGGEGAPVTPVKGTRNRNTVPATPMTNMTELPVSDEDIENFIELDDMDLFMLTEQAKRHYWATREANRNWRYKRAVEIVARLKSVWDAEGGVLGGEFEAGDAGEGDAGEEKKAEEVKAEEEGEKKREQEGSVEEVEPAATYFSYVKESETFKPIFKIEQEQVEGGASEENKTEESKGEEFVEESKTDNIEGDVDVNAEADVEGGAEDENKPPTPTPPAQPVGLLEFSQEEANASMDVTFDAILAALPKPLIEPPAPGALLIPNPTIRQIVKRPYPRMELTPVFTETKGFEIIPFVEGDAEATETPPGEEGTEPTNASPLGRDTRWVIEGNSSIKFVVKFHSEEIIRLDSALNFEVIDGGARPFILPCVGHCEVPTINADPRNVFMNRVKTRLETAPPVSKRFVMSREIYEFGPLLSWKEDSLKEPAKEDADEKTQALVSTALDTNSENFRISNNGSFPAVINFLFDSGRAEGENDSVGKFFVDPSHLELAEGDTADVRVWAFPHEVNKLYEDSLVATLKDSPFETKFDISALGAAPTLGITGQWTDEAELLETRAEELIPPVVEEVDEDGNKVEPPPVDAALQAQKDELLGGAKSIRDAPLIDFDRLLLNRSEEKTFVLTNDGVVPLVWKVDASDFDGMDEFRISPTEGELMPGENARVVVGFSAIEEKELAPSVTVHWSDAEGGFESENESRCYSSVIGIKAEAYSIKAVAFEEDQDSNDGVIDYGQLRVGDTASHKFSLRNRGKYEISYDFSFKRPGISANFTIEPANGKIEPGAAAEVTLTFTSLQEVFLKNNRDIKCVVSEPHTGEAVENFTVSVSVTSHFSRLRLQPARGLNFGAVKYNEEPKVRRFELKNEGLFEYTFTVTGQEVDEASLGAIVAATPEGLRVEGAVVGGAVPEGEKEISQFIVTPSGGVLQPGQSMGVEVKFVPKGSEVYREDLKILISGCEEADSNVTNAAVYECIGESCFPGVVVDEWRSIFEEQTVIGSMSELGEIGINNKATSKTAGNSNAIGKAVFAEEDVLFNYGNVISSTSDADKGTVEKFKITNPTKVNSVVSFELGDSNGGDAGDVGSFTVQPASWDIPAHEYRYVSVYFRPKEMKSYRCSFKANVADSHESQDKPTGGTGSAMAFDLSGAGTLPCVNVTMPNSANEQGQLLMPFGSVELGKSRALPIHLSNDGVVPVTVLFEMAESNCFSFAKANGSETMEPGEKRQLSVLFKPDKVGEEGAGEILELKMSVMHNSYESETMLLTGTCYSNDALIEDIDDDELKFDEVDLNSAAPRSSVNFTVRSKSDEPLRFEFAAHDHFKFEPSIGHLPAGGRKDIVANFDTSGDTKTYKSEPIEFSTTKIEYSVGEGEEKIVVEPSVVGWDNSMKEVRVASEEEAEAIAKAEARGEEGVSLGFKVIEVVNGVSMIEIGMEEPGHGVVGEPQVQPLKCTGVADVTKFECETRSIVFKTAAMFQKRVHRFVVSNKGEGQLEYNWGLENVPAGMRPVDAGRPSHPAVPCPYTIEPSEGAIAGQSEQQFTLTFAPLEVDDFCYVARCVMPGLVVGEGVEELAVSLRGKSSRPIVHIELGDQNDYLSRRRNDLRNELGLFGQIEASSVRVVELESRGTRVRNTKRFHVINPTSNSYEFSWVPMGNPSPAWRCTTGKGMILAGKRGEMVFEYTPDEVGVAESFYRFRIAGTSVDELFLFTGNVVEPVVAFDRQRLDFGAQLLGGLLTDTIHIVNDENLPFSFNFDAMSMGGAGDVFPGFKRPVLELIPMSGLVPPNGRIPIVVNFSPAEEKFHNFNLVCHARKKPNELNLNVKGEGYAVHTKLLLTEESGGDGGDGEREMVESRRGVNYVDFGHVHLNEKLVKNLSISNTGKFNVDYSWTKSKNNPMLQINGCKMNGSLKKGEKLDLNLEFAPVTETSLEGIVFTCTVAGRYDYVFQIGGSGVRPNLHFSFIDFDFGARFITAPGATLEAAESVMLVTNRDLENSLSIDSAFVSQRALRIESKPTVLEPGEALEIPFLFAPREAKDYEFDVPFLVNGTSKQNVKIKGVGVYARLDLVDLHQTHLQFGSIVEGNTVSRNVKVVNKSSAELTFNIVDEDKVGFGKGKLEYNDIIYFPAGPVVLGPHESCVINLTFSPEKRLMNFTEDLLVRYAGETRKLLTLSGAATGFEVMLETDALPFGVVMAGSMRTRKLNFENSGDMPARCKWLEGTFGENFSISPLEANVPPGSEFAFDVVFSPTYIDDDVRQEGIKLLVDGSDPLVLTCTGSCVPQPEDTIKTLSFSSCARKESVQSISISNPTDKVWTLTPVMKGLHWFGMDEISVPGKGSVDYQLTYYPLSMTKGGEDVEVEGGEEGVAVGEAQHKGSLFFALPNGSALLYNLAGEASEPEPESRESHNTVAKTMLTIPLPVKNWMREPQKFKVDITLADEAEGNSTFLEGANQIDVPSMATRDYPLRFFSYKAGQRAAIIKFTNVVTGEYLFHEIAVMVGASEVQELFKLEAPVRQVAKKILNIDNPLGAEESITFGDDWWKCDNECVRLTQIGEMAGSKEGTFEIEYRPLVTTVGVEKASLEFKIEELGDYKFDLELLAMPASAQYQLRFECPLGGKQTETFTFKGFNKVGCDFENVVEKPEFFTVEKNLKVNPAENVWDGQDVRLGVSFEPSEIGEVRDVLRVKSKDVGEYSCTLIGVCKPALPQGPFGLVNGGTKDIEFRNVFGEAMDFVFVTDDPQFTVNAGSVNIPARTSKAVQVKYVKDETKKGKAAAKLSVRCAGREDVPAWIYYLTGEGE</sequence>
<dbReference type="Gene3D" id="3.40.50.300">
    <property type="entry name" value="P-loop containing nucleotide triphosphate hydrolases"/>
    <property type="match status" value="1"/>
</dbReference>
<feature type="domain" description="MSP" evidence="7">
    <location>
        <begin position="182"/>
        <end position="310"/>
    </location>
</feature>
<feature type="compositionally biased region" description="Polar residues" evidence="6">
    <location>
        <begin position="1471"/>
        <end position="1481"/>
    </location>
</feature>
<feature type="compositionally biased region" description="Low complexity" evidence="6">
    <location>
        <begin position="1451"/>
        <end position="1462"/>
    </location>
</feature>
<keyword evidence="9" id="KW-1185">Reference proteome</keyword>
<dbReference type="PANTHER" id="PTHR23053:SF0">
    <property type="entry name" value="HYDROCEPHALUS-INDUCING PROTEIN HOMOLOG"/>
    <property type="match status" value="1"/>
</dbReference>
<gene>
    <name evidence="8" type="ORF">TrLO_g3421</name>
</gene>
<keyword evidence="5" id="KW-0966">Cell projection</keyword>
<evidence type="ECO:0000256" key="6">
    <source>
        <dbReference type="SAM" id="MobiDB-lite"/>
    </source>
</evidence>
<evidence type="ECO:0000256" key="2">
    <source>
        <dbReference type="ARBA" id="ARBA00004496"/>
    </source>
</evidence>
<dbReference type="Gene3D" id="2.60.40.10">
    <property type="entry name" value="Immunoglobulins"/>
    <property type="match status" value="21"/>
</dbReference>